<evidence type="ECO:0000313" key="2">
    <source>
        <dbReference type="Proteomes" id="UP000050491"/>
    </source>
</evidence>
<evidence type="ECO:0000313" key="1">
    <source>
        <dbReference type="EMBL" id="KQB04333.1"/>
    </source>
</evidence>
<gene>
    <name evidence="1" type="ORF">XV92_00680</name>
</gene>
<dbReference type="EMBL" id="LBGP01000002">
    <property type="protein sequence ID" value="KQB04333.1"/>
    <property type="molecule type" value="Genomic_DNA"/>
</dbReference>
<accession>A0A0Q0UJQ9</accession>
<organism evidence="1 2">
    <name type="scientific">Vibrio metoecus</name>
    <dbReference type="NCBI Taxonomy" id="1481663"/>
    <lineage>
        <taxon>Bacteria</taxon>
        <taxon>Pseudomonadati</taxon>
        <taxon>Pseudomonadota</taxon>
        <taxon>Gammaproteobacteria</taxon>
        <taxon>Vibrionales</taxon>
        <taxon>Vibrionaceae</taxon>
        <taxon>Vibrio</taxon>
    </lineage>
</organism>
<sequence length="258" mass="28040">MRRRITLKPSEEYAFDISRNALVLVLREATQNVVLKGDSLTPIELSRSDILDIQLFRNKRMFLANEGSAPITVEFQLSDTPISIREQRMAVEGGVTVSEIATPVVVSSVQAPVRIAGTVPVSFDEGVSVKNWPQVQAISGRVVVDNLPSVQAVEVGNFPAVQVVEVGNFPAVQTVKTEAISYITSHAIEVTLEGEYRIPANPSRESLIVQAHYLNMEALLVNGFQVLAGGSMVLPTSGEVLINGENGDIAFWAEVTRQ</sequence>
<reference evidence="1 2" key="1">
    <citation type="journal article" date="2015" name="Genome Biol. Evol.">
        <title>The Dynamics of Genetic Interactions between Vibrio metoecus and Vibrio cholerae, Two Close Relatives Co-Occurring in the Environment.</title>
        <authorList>
            <person name="Orata F.D."/>
            <person name="Kirchberger P.C."/>
            <person name="Meheust R."/>
            <person name="Barlow E.J."/>
            <person name="Tarr C.L."/>
            <person name="Boucher Y."/>
        </authorList>
    </citation>
    <scope>NUCLEOTIDE SEQUENCE [LARGE SCALE GENOMIC DNA]</scope>
    <source>
        <strain evidence="1 2">YB5B04</strain>
    </source>
</reference>
<proteinExistence type="predicted"/>
<dbReference type="Proteomes" id="UP000050491">
    <property type="component" value="Unassembled WGS sequence"/>
</dbReference>
<dbReference type="RefSeq" id="WP_001254347.1">
    <property type="nucleotide sequence ID" value="NZ_ACZT01000016.1"/>
</dbReference>
<name>A0A0Q0UJQ9_VIBMT</name>
<protein>
    <submittedName>
        <fullName evidence="1">Uncharacterized protein</fullName>
    </submittedName>
</protein>
<dbReference type="OrthoDB" id="5905917at2"/>
<comment type="caution">
    <text evidence="1">The sequence shown here is derived from an EMBL/GenBank/DDBJ whole genome shotgun (WGS) entry which is preliminary data.</text>
</comment>
<dbReference type="PATRIC" id="fig|1481663.12.peg.2496"/>
<dbReference type="AlphaFoldDB" id="A0A0Q0UJQ9"/>